<keyword evidence="4" id="KW-0752">Steroid biosynthesis</keyword>
<dbReference type="SUPFAM" id="SSF48239">
    <property type="entry name" value="Terpenoid cyclases/Protein prenyltransferases"/>
    <property type="match status" value="2"/>
</dbReference>
<dbReference type="Pfam" id="PF13243">
    <property type="entry name" value="SQHop_cyclase_C"/>
    <property type="match status" value="1"/>
</dbReference>
<dbReference type="PANTHER" id="PTHR11764">
    <property type="entry name" value="TERPENE CYCLASE/MUTASE FAMILY MEMBER"/>
    <property type="match status" value="1"/>
</dbReference>
<keyword evidence="6 7" id="KW-0413">Isomerase</keyword>
<dbReference type="EC" id="5.4.99.-" evidence="7"/>
<organism evidence="10 11">
    <name type="scientific">Cetraspora pellucida</name>
    <dbReference type="NCBI Taxonomy" id="1433469"/>
    <lineage>
        <taxon>Eukaryota</taxon>
        <taxon>Fungi</taxon>
        <taxon>Fungi incertae sedis</taxon>
        <taxon>Mucoromycota</taxon>
        <taxon>Glomeromycotina</taxon>
        <taxon>Glomeromycetes</taxon>
        <taxon>Diversisporales</taxon>
        <taxon>Gigasporaceae</taxon>
        <taxon>Cetraspora</taxon>
    </lineage>
</organism>
<dbReference type="GO" id="GO:0016104">
    <property type="term" value="P:triterpenoid biosynthetic process"/>
    <property type="evidence" value="ECO:0007669"/>
    <property type="project" value="InterPro"/>
</dbReference>
<feature type="domain" description="Squalene cyclase C-terminal" evidence="8">
    <location>
        <begin position="406"/>
        <end position="728"/>
    </location>
</feature>
<dbReference type="NCBIfam" id="TIGR01787">
    <property type="entry name" value="squalene_cyclas"/>
    <property type="match status" value="1"/>
</dbReference>
<keyword evidence="3" id="KW-0677">Repeat</keyword>
<dbReference type="Proteomes" id="UP000789759">
    <property type="component" value="Unassembled WGS sequence"/>
</dbReference>
<proteinExistence type="inferred from homology"/>
<dbReference type="CDD" id="cd02892">
    <property type="entry name" value="SQCY_1"/>
    <property type="match status" value="1"/>
</dbReference>
<dbReference type="GO" id="GO:0005811">
    <property type="term" value="C:lipid droplet"/>
    <property type="evidence" value="ECO:0007669"/>
    <property type="project" value="InterPro"/>
</dbReference>
<evidence type="ECO:0000313" key="10">
    <source>
        <dbReference type="EMBL" id="CAG8707374.1"/>
    </source>
</evidence>
<name>A0A9N9N7A2_9GLOM</name>
<dbReference type="Gene3D" id="1.50.10.20">
    <property type="match status" value="2"/>
</dbReference>
<feature type="domain" description="Squalene cyclase N-terminal" evidence="9">
    <location>
        <begin position="105"/>
        <end position="350"/>
    </location>
</feature>
<evidence type="ECO:0000256" key="7">
    <source>
        <dbReference type="RuleBase" id="RU362003"/>
    </source>
</evidence>
<evidence type="ECO:0000256" key="5">
    <source>
        <dbReference type="ARBA" id="ARBA00023098"/>
    </source>
</evidence>
<dbReference type="Pfam" id="PF13249">
    <property type="entry name" value="SQHop_cyclase_N"/>
    <property type="match status" value="1"/>
</dbReference>
<evidence type="ECO:0000256" key="1">
    <source>
        <dbReference type="ARBA" id="ARBA00009755"/>
    </source>
</evidence>
<dbReference type="GO" id="GO:0006696">
    <property type="term" value="P:ergosterol biosynthetic process"/>
    <property type="evidence" value="ECO:0007669"/>
    <property type="project" value="TreeGrafter"/>
</dbReference>
<dbReference type="InterPro" id="IPR032697">
    <property type="entry name" value="SQ_cyclase_N"/>
</dbReference>
<evidence type="ECO:0000256" key="2">
    <source>
        <dbReference type="ARBA" id="ARBA00022516"/>
    </source>
</evidence>
<dbReference type="SFLD" id="SFLDG01016">
    <property type="entry name" value="Prenyltransferase_Like_2"/>
    <property type="match status" value="1"/>
</dbReference>
<evidence type="ECO:0000313" key="11">
    <source>
        <dbReference type="Proteomes" id="UP000789759"/>
    </source>
</evidence>
<keyword evidence="5" id="KW-0443">Lipid metabolism</keyword>
<keyword evidence="2" id="KW-0444">Lipid biosynthesis</keyword>
<dbReference type="InterPro" id="IPR032696">
    <property type="entry name" value="SQ_cyclase_C"/>
</dbReference>
<dbReference type="EMBL" id="CAJVQA010011456">
    <property type="protein sequence ID" value="CAG8707374.1"/>
    <property type="molecule type" value="Genomic_DNA"/>
</dbReference>
<evidence type="ECO:0000259" key="9">
    <source>
        <dbReference type="Pfam" id="PF13249"/>
    </source>
</evidence>
<accession>A0A9N9N7A2</accession>
<comment type="similarity">
    <text evidence="1 7">Belongs to the terpene cyclase/mutase family.</text>
</comment>
<evidence type="ECO:0000256" key="3">
    <source>
        <dbReference type="ARBA" id="ARBA00022737"/>
    </source>
</evidence>
<gene>
    <name evidence="10" type="ORF">CPELLU_LOCUS12148</name>
</gene>
<evidence type="ECO:0000256" key="4">
    <source>
        <dbReference type="ARBA" id="ARBA00022955"/>
    </source>
</evidence>
<dbReference type="InterPro" id="IPR008930">
    <property type="entry name" value="Terpenoid_cyclase/PrenylTrfase"/>
</dbReference>
<comment type="caution">
    <text evidence="10">The sequence shown here is derived from an EMBL/GenBank/DDBJ whole genome shotgun (WGS) entry which is preliminary data.</text>
</comment>
<sequence>MHSSETKPVIYGDIKSTDLSRWRLKVEHGKQTWHYLDNDDEAKSWPQSVIEKYWIGLAFVTDKKKQFISTISNLNLKINANIKKESKTFEKPKTAFEAAQNGFEFFKQLQTSDGHWAGEYGGPMFLIAGLVFAMYITHIPIPETWRIEITRYLVNKADPVDGGWGLHIEHHSTVFGTALNYASLRILGLEPDHPVMVKSRATLHKLGGAIGVPSWGKFWLACLNVYDWEGLNPIPPELWLLPSSVPFHPSRFWIHTRAVYLPMGYCYGRRLSAEVTPLIEQLRQELYIQPYETINWSSARNNIAEADLYDLMYFVILVVLNIYEKLPNLIGLRELSIRESYELIKYEDENTNFLDIAPVSKVIHILCTYYEEGPDSEAFKLAKDRLIDYMLGPEGMMMSGTNGTQVWDTALAAIAIIEAGLADDPSNYQSMIHALEFLDDAQIKTNPKDSERCYRDKTLGAWGFSTREQGYTVSDCAALGIKAVLGLQKKLGYTPDLISNERLCQTIDILLSMQNTDGGFASYERTRGLTILEWLNPAEVFGDIMIEYSYPECTSCVLTALNNFQKWYPDYRADEIKGITKKAITYLHNSQDEYGGWYGAWGICYTYAAFFVIPCLESFGETYENSEVVKKGCDFLISKQKDDGGWVAYIQHENSQVVNTAWALLALMAGKYPNEEPIRRGIQLIASRQLPTGEWKQEAIEGVFNKNCAICYPNYKFIFTIWALGKYAKLYNNPVIV</sequence>
<dbReference type="AlphaFoldDB" id="A0A9N9N7A2"/>
<dbReference type="Gene3D" id="6.20.120.20">
    <property type="match status" value="1"/>
</dbReference>
<reference evidence="10" key="1">
    <citation type="submission" date="2021-06" db="EMBL/GenBank/DDBJ databases">
        <authorList>
            <person name="Kallberg Y."/>
            <person name="Tangrot J."/>
            <person name="Rosling A."/>
        </authorList>
    </citation>
    <scope>NUCLEOTIDE SEQUENCE</scope>
    <source>
        <strain evidence="10">FL966</strain>
    </source>
</reference>
<dbReference type="PANTHER" id="PTHR11764:SF20">
    <property type="entry name" value="LANOSTEROL SYNTHASE"/>
    <property type="match status" value="1"/>
</dbReference>
<evidence type="ECO:0000256" key="6">
    <source>
        <dbReference type="ARBA" id="ARBA00023235"/>
    </source>
</evidence>
<dbReference type="InterPro" id="IPR018333">
    <property type="entry name" value="Squalene_cyclase"/>
</dbReference>
<evidence type="ECO:0000259" key="8">
    <source>
        <dbReference type="Pfam" id="PF13243"/>
    </source>
</evidence>
<dbReference type="FunFam" id="1.50.10.20:FF:000002">
    <property type="entry name" value="Terpene cyclase/mutase family member"/>
    <property type="match status" value="1"/>
</dbReference>
<protein>
    <recommendedName>
        <fullName evidence="7">Terpene cyclase/mutase family member</fullName>
        <ecNumber evidence="7">5.4.99.-</ecNumber>
    </recommendedName>
</protein>
<dbReference type="GO" id="GO:0000250">
    <property type="term" value="F:lanosterol synthase activity"/>
    <property type="evidence" value="ECO:0007669"/>
    <property type="project" value="TreeGrafter"/>
</dbReference>
<dbReference type="OrthoDB" id="21502at2759"/>
<keyword evidence="11" id="KW-1185">Reference proteome</keyword>
<dbReference type="FunFam" id="1.50.10.20:FF:000003">
    <property type="entry name" value="Terpene cyclase/mutase family member"/>
    <property type="match status" value="1"/>
</dbReference>